<dbReference type="FunFam" id="2.60.120.1440:FF:000001">
    <property type="entry name" value="Putative anti-sigma factor"/>
    <property type="match status" value="1"/>
</dbReference>
<gene>
    <name evidence="4" type="ORF">EV199_1656</name>
</gene>
<feature type="transmembrane region" description="Helical" evidence="1">
    <location>
        <begin position="95"/>
        <end position="113"/>
    </location>
</feature>
<dbReference type="EMBL" id="SGXA01000001">
    <property type="protein sequence ID" value="RZS75783.1"/>
    <property type="molecule type" value="Genomic_DNA"/>
</dbReference>
<dbReference type="Pfam" id="PF04773">
    <property type="entry name" value="FecR"/>
    <property type="match status" value="1"/>
</dbReference>
<keyword evidence="1" id="KW-0472">Membrane</keyword>
<dbReference type="GO" id="GO:0016989">
    <property type="term" value="F:sigma factor antagonist activity"/>
    <property type="evidence" value="ECO:0007669"/>
    <property type="project" value="TreeGrafter"/>
</dbReference>
<comment type="caution">
    <text evidence="4">The sequence shown here is derived from an EMBL/GenBank/DDBJ whole genome shotgun (WGS) entry which is preliminary data.</text>
</comment>
<dbReference type="Gene3D" id="3.55.50.30">
    <property type="match status" value="1"/>
</dbReference>
<dbReference type="InterPro" id="IPR032508">
    <property type="entry name" value="FecR_C"/>
</dbReference>
<dbReference type="Proteomes" id="UP000293874">
    <property type="component" value="Unassembled WGS sequence"/>
</dbReference>
<dbReference type="InterPro" id="IPR012373">
    <property type="entry name" value="Ferrdict_sens_TM"/>
</dbReference>
<organism evidence="4 5">
    <name type="scientific">Pseudobacter ginsenosidimutans</name>
    <dbReference type="NCBI Taxonomy" id="661488"/>
    <lineage>
        <taxon>Bacteria</taxon>
        <taxon>Pseudomonadati</taxon>
        <taxon>Bacteroidota</taxon>
        <taxon>Chitinophagia</taxon>
        <taxon>Chitinophagales</taxon>
        <taxon>Chitinophagaceae</taxon>
        <taxon>Pseudobacter</taxon>
    </lineage>
</organism>
<keyword evidence="1" id="KW-0812">Transmembrane</keyword>
<feature type="domain" description="Protein FecR C-terminal" evidence="3">
    <location>
        <begin position="335"/>
        <end position="401"/>
    </location>
</feature>
<feature type="domain" description="FecR protein" evidence="2">
    <location>
        <begin position="190"/>
        <end position="286"/>
    </location>
</feature>
<dbReference type="RefSeq" id="WP_130540127.1">
    <property type="nucleotide sequence ID" value="NZ_CP042431.1"/>
</dbReference>
<name>A0A4Q7N458_9BACT</name>
<keyword evidence="1" id="KW-1133">Transmembrane helix</keyword>
<dbReference type="InterPro" id="IPR006860">
    <property type="entry name" value="FecR"/>
</dbReference>
<dbReference type="Gene3D" id="2.60.120.1440">
    <property type="match status" value="1"/>
</dbReference>
<dbReference type="AlphaFoldDB" id="A0A4Q7N458"/>
<evidence type="ECO:0000313" key="5">
    <source>
        <dbReference type="Proteomes" id="UP000293874"/>
    </source>
</evidence>
<dbReference type="PANTHER" id="PTHR30273:SF2">
    <property type="entry name" value="PROTEIN FECR"/>
    <property type="match status" value="1"/>
</dbReference>
<protein>
    <submittedName>
        <fullName evidence="4">FecR family protein</fullName>
    </submittedName>
</protein>
<dbReference type="PANTHER" id="PTHR30273">
    <property type="entry name" value="PERIPLASMIC SIGNAL SENSOR AND SIGMA FACTOR ACTIVATOR FECR-RELATED"/>
    <property type="match status" value="1"/>
</dbReference>
<proteinExistence type="predicted"/>
<sequence>MNSGNQHIVQLLEKFSRGEASPADTDQLLSLLQQQGEDEKMIAFMEQQLNGYQPENAEELAYWKEKLKEGAAAITGITEENTARPVPRMQFLRKWGWAAAAVIVTVSVGAYLYTNNSSKPAAPAVVAQATHIAPGKSGAVLTLADGSQVVLDSLGNGMVATQNGSQVMLKGGELAYAPAGTASGETTYNTMTTPKGRQFQLTLPDGTRVWLNAASSLRYPTAFNGNERLVAVTGEAYFEVARNNRQPFKVMVNEKATVEVLGTSFNVNAYDNETSIQTTLLNGSVRVANINTTQSSAVTLKPGQQASLNNHAANNIKVINDIDINKVMSWKNGLFNFEGANLGEVMRQIERWYDIEVVYEKGIPNVEFEGKMTKDVPLKDLLTMLDRSDVHFRIENRKLIVLP</sequence>
<evidence type="ECO:0000256" key="1">
    <source>
        <dbReference type="SAM" id="Phobius"/>
    </source>
</evidence>
<dbReference type="Pfam" id="PF16344">
    <property type="entry name" value="FecR_C"/>
    <property type="match status" value="1"/>
</dbReference>
<accession>A0A4Q7N458</accession>
<evidence type="ECO:0000259" key="3">
    <source>
        <dbReference type="Pfam" id="PF16344"/>
    </source>
</evidence>
<evidence type="ECO:0000259" key="2">
    <source>
        <dbReference type="Pfam" id="PF04773"/>
    </source>
</evidence>
<dbReference type="OrthoDB" id="646755at2"/>
<keyword evidence="5" id="KW-1185">Reference proteome</keyword>
<evidence type="ECO:0000313" key="4">
    <source>
        <dbReference type="EMBL" id="RZS75783.1"/>
    </source>
</evidence>
<reference evidence="4 5" key="1">
    <citation type="submission" date="2019-02" db="EMBL/GenBank/DDBJ databases">
        <title>Genomic Encyclopedia of Type Strains, Phase IV (KMG-IV): sequencing the most valuable type-strain genomes for metagenomic binning, comparative biology and taxonomic classification.</title>
        <authorList>
            <person name="Goeker M."/>
        </authorList>
    </citation>
    <scope>NUCLEOTIDE SEQUENCE [LARGE SCALE GENOMIC DNA]</scope>
    <source>
        <strain evidence="4 5">DSM 18116</strain>
    </source>
</reference>